<sequence length="53" mass="6212">MLVLCVLISSNKYLEMVILNIMGLEHLFILSFIEIFKVEDFAFIYRGTARLED</sequence>
<evidence type="ECO:0000313" key="3">
    <source>
        <dbReference type="Proteomes" id="UP000058925"/>
    </source>
</evidence>
<evidence type="ECO:0000256" key="1">
    <source>
        <dbReference type="SAM" id="Phobius"/>
    </source>
</evidence>
<proteinExistence type="predicted"/>
<feature type="transmembrane region" description="Helical" evidence="1">
    <location>
        <begin position="17"/>
        <end position="36"/>
    </location>
</feature>
<reference evidence="3" key="1">
    <citation type="submission" date="2015-10" db="EMBL/GenBank/DDBJ databases">
        <title>Niche specialization of a soil ammonia-oxidizing archaeon, Candidatus Nitrosocosmicus oleophilus.</title>
        <authorList>
            <person name="Jung M.-Y."/>
            <person name="Rhee S.-K."/>
        </authorList>
    </citation>
    <scope>NUCLEOTIDE SEQUENCE [LARGE SCALE GENOMIC DNA]</scope>
    <source>
        <strain evidence="3">MY3</strain>
    </source>
</reference>
<name>A0A654LXY0_9ARCH</name>
<dbReference type="Proteomes" id="UP000058925">
    <property type="component" value="Chromosome"/>
</dbReference>
<keyword evidence="1" id="KW-0812">Transmembrane</keyword>
<accession>A0A654LXY0</accession>
<dbReference type="KEGG" id="taa:NMY3_01872"/>
<keyword evidence="1" id="KW-0472">Membrane</keyword>
<protein>
    <submittedName>
        <fullName evidence="2">Uncharacterized protein</fullName>
    </submittedName>
</protein>
<gene>
    <name evidence="2" type="ORF">NMY3_01872</name>
</gene>
<evidence type="ECO:0000313" key="2">
    <source>
        <dbReference type="EMBL" id="ALI36075.1"/>
    </source>
</evidence>
<dbReference type="EMBL" id="CP012850">
    <property type="protein sequence ID" value="ALI36075.1"/>
    <property type="molecule type" value="Genomic_DNA"/>
</dbReference>
<keyword evidence="3" id="KW-1185">Reference proteome</keyword>
<keyword evidence="1" id="KW-1133">Transmembrane helix</keyword>
<dbReference type="AlphaFoldDB" id="A0A654LXY0"/>
<organism evidence="2 3">
    <name type="scientific">Candidatus Nitrosocosmicus oleophilus</name>
    <dbReference type="NCBI Taxonomy" id="1353260"/>
    <lineage>
        <taxon>Archaea</taxon>
        <taxon>Nitrososphaerota</taxon>
        <taxon>Nitrososphaeria</taxon>
        <taxon>Nitrososphaerales</taxon>
        <taxon>Nitrososphaeraceae</taxon>
        <taxon>Candidatus Nitrosocosmicus</taxon>
    </lineage>
</organism>